<feature type="non-terminal residue" evidence="1">
    <location>
        <position position="1"/>
    </location>
</feature>
<dbReference type="EMBL" id="KN818342">
    <property type="protein sequence ID" value="KIL58286.1"/>
    <property type="molecule type" value="Genomic_DNA"/>
</dbReference>
<dbReference type="HOGENOM" id="CLU_2391816_0_0_1"/>
<dbReference type="Gene3D" id="1.20.1280.140">
    <property type="match status" value="1"/>
</dbReference>
<proteinExistence type="predicted"/>
<organism evidence="1 2">
    <name type="scientific">Amanita muscaria (strain Koide BX008)</name>
    <dbReference type="NCBI Taxonomy" id="946122"/>
    <lineage>
        <taxon>Eukaryota</taxon>
        <taxon>Fungi</taxon>
        <taxon>Dikarya</taxon>
        <taxon>Basidiomycota</taxon>
        <taxon>Agaricomycotina</taxon>
        <taxon>Agaricomycetes</taxon>
        <taxon>Agaricomycetidae</taxon>
        <taxon>Agaricales</taxon>
        <taxon>Pluteineae</taxon>
        <taxon>Amanitaceae</taxon>
        <taxon>Amanita</taxon>
    </lineage>
</organism>
<dbReference type="OrthoDB" id="3485059at2759"/>
<evidence type="ECO:0000313" key="1">
    <source>
        <dbReference type="EMBL" id="KIL58286.1"/>
    </source>
</evidence>
<keyword evidence="2" id="KW-1185">Reference proteome</keyword>
<accession>A0A0C2WNK8</accession>
<dbReference type="Proteomes" id="UP000054549">
    <property type="component" value="Unassembled WGS sequence"/>
</dbReference>
<evidence type="ECO:0000313" key="2">
    <source>
        <dbReference type="Proteomes" id="UP000054549"/>
    </source>
</evidence>
<sequence length="94" mass="10322">SDSEGKEIFGDVQNFAPTIMHLLDSIYMKKGAFFALSRAVIPLIRAELQSLHKASFDLGNALTDVAPNSVKAEAMNLKKSIDAAFDKVIAYYNQ</sequence>
<name>A0A0C2WNK8_AMAMK</name>
<gene>
    <name evidence="1" type="ORF">M378DRAFT_86720</name>
</gene>
<dbReference type="AlphaFoldDB" id="A0A0C2WNK8"/>
<protein>
    <submittedName>
        <fullName evidence="1">Uncharacterized protein</fullName>
    </submittedName>
</protein>
<reference evidence="1 2" key="1">
    <citation type="submission" date="2014-04" db="EMBL/GenBank/DDBJ databases">
        <title>Evolutionary Origins and Diversification of the Mycorrhizal Mutualists.</title>
        <authorList>
            <consortium name="DOE Joint Genome Institute"/>
            <consortium name="Mycorrhizal Genomics Consortium"/>
            <person name="Kohler A."/>
            <person name="Kuo A."/>
            <person name="Nagy L.G."/>
            <person name="Floudas D."/>
            <person name="Copeland A."/>
            <person name="Barry K.W."/>
            <person name="Cichocki N."/>
            <person name="Veneault-Fourrey C."/>
            <person name="LaButti K."/>
            <person name="Lindquist E.A."/>
            <person name="Lipzen A."/>
            <person name="Lundell T."/>
            <person name="Morin E."/>
            <person name="Murat C."/>
            <person name="Riley R."/>
            <person name="Ohm R."/>
            <person name="Sun H."/>
            <person name="Tunlid A."/>
            <person name="Henrissat B."/>
            <person name="Grigoriev I.V."/>
            <person name="Hibbett D.S."/>
            <person name="Martin F."/>
        </authorList>
    </citation>
    <scope>NUCLEOTIDE SEQUENCE [LARGE SCALE GENOMIC DNA]</scope>
    <source>
        <strain evidence="1 2">Koide BX008</strain>
    </source>
</reference>
<dbReference type="InParanoid" id="A0A0C2WNK8"/>